<feature type="transmembrane region" description="Helical" evidence="10">
    <location>
        <begin position="479"/>
        <end position="497"/>
    </location>
</feature>
<dbReference type="EMBL" id="JANBUY010000432">
    <property type="protein sequence ID" value="KAJ2859104.1"/>
    <property type="molecule type" value="Genomic_DNA"/>
</dbReference>
<keyword evidence="7 10" id="KW-1133">Transmembrane helix</keyword>
<reference evidence="11" key="1">
    <citation type="submission" date="2022-07" db="EMBL/GenBank/DDBJ databases">
        <title>Phylogenomic reconstructions and comparative analyses of Kickxellomycotina fungi.</title>
        <authorList>
            <person name="Reynolds N.K."/>
            <person name="Stajich J.E."/>
            <person name="Barry K."/>
            <person name="Grigoriev I.V."/>
            <person name="Crous P."/>
            <person name="Smith M.E."/>
        </authorList>
    </citation>
    <scope>NUCLEOTIDE SEQUENCE</scope>
    <source>
        <strain evidence="11">RSA 476</strain>
    </source>
</reference>
<evidence type="ECO:0000256" key="3">
    <source>
        <dbReference type="ARBA" id="ARBA00005316"/>
    </source>
</evidence>
<evidence type="ECO:0000256" key="10">
    <source>
        <dbReference type="SAM" id="Phobius"/>
    </source>
</evidence>
<gene>
    <name evidence="11" type="primary">GPI17</name>
    <name evidence="11" type="ORF">GGH94_006286</name>
</gene>
<evidence type="ECO:0000256" key="7">
    <source>
        <dbReference type="ARBA" id="ARBA00022989"/>
    </source>
</evidence>
<dbReference type="InterPro" id="IPR019540">
    <property type="entry name" value="PtdIno-glycan_biosynth_class_S"/>
</dbReference>
<evidence type="ECO:0000313" key="11">
    <source>
        <dbReference type="EMBL" id="KAJ2859104.1"/>
    </source>
</evidence>
<comment type="pathway">
    <text evidence="2">Glycolipid biosynthesis; glycosylphosphatidylinositol-anchor biosynthesis.</text>
</comment>
<protein>
    <submittedName>
        <fullName evidence="11">GPI transamidase component</fullName>
    </submittedName>
</protein>
<dbReference type="AlphaFoldDB" id="A0A9W8M1U0"/>
<sequence>MAALRDRIRTLLGRRSDPKTIISVQNDRRLVVTSILFLLLLGLPLWWTTTRVYRAELPATEISQFALDQVVPFTFYIDTPMTVTVENIERMAQKLIDKQRTHDLRVRYTAQVRHKTEVPDAPGHYTLRLREAAVGAVDFGVDRVAHVSVSEADSKKRDAAVAKLVADIVAKEERELREKKGARRALKYAPEYSVTFTLLNEDPVGGAAVSWDIEQAADIFVRPFADTLRPLAKLAVSTQILHHAGPPPVTPLAHDNGTYLTPDMLPHFANSPWWNLASTDPIAPTISFILYVPALRSQPLRIEGSSTNAFVVSQWGGIAIANLPGTEVGASVVISRDELQKYFGIFIAQLRELVGIRNDTPLIPGTRVSLQRATATGISSWELDALMRQWMVANHQTAITTLQSLVRLVESMENMVVMDEIKVQVDQSLSALRSIPQALSSGNQLLAFELAANASYFAEGAFFDPSMVSLLYFPDQHKYAIYLPFFLPVTIPLLAAIKKAIRRDSPQNDSKPDVPDDKKNE</sequence>
<feature type="transmembrane region" description="Helical" evidence="10">
    <location>
        <begin position="30"/>
        <end position="47"/>
    </location>
</feature>
<evidence type="ECO:0000256" key="4">
    <source>
        <dbReference type="ARBA" id="ARBA00022502"/>
    </source>
</evidence>
<evidence type="ECO:0000256" key="8">
    <source>
        <dbReference type="ARBA" id="ARBA00023136"/>
    </source>
</evidence>
<proteinExistence type="inferred from homology"/>
<dbReference type="GO" id="GO:0006506">
    <property type="term" value="P:GPI anchor biosynthetic process"/>
    <property type="evidence" value="ECO:0007669"/>
    <property type="project" value="UniProtKB-KW"/>
</dbReference>
<evidence type="ECO:0000256" key="9">
    <source>
        <dbReference type="ARBA" id="ARBA00023180"/>
    </source>
</evidence>
<comment type="subcellular location">
    <subcellularLocation>
        <location evidence="1">Endoplasmic reticulum membrane</location>
        <topology evidence="1">Multi-pass membrane protein</topology>
    </subcellularLocation>
</comment>
<keyword evidence="8 10" id="KW-0472">Membrane</keyword>
<evidence type="ECO:0000256" key="5">
    <source>
        <dbReference type="ARBA" id="ARBA00022692"/>
    </source>
</evidence>
<keyword evidence="6" id="KW-0256">Endoplasmic reticulum</keyword>
<dbReference type="GO" id="GO:0042765">
    <property type="term" value="C:GPI-anchor transamidase complex"/>
    <property type="evidence" value="ECO:0007669"/>
    <property type="project" value="InterPro"/>
</dbReference>
<keyword evidence="4" id="KW-0337">GPI-anchor biosynthesis</keyword>
<keyword evidence="5 10" id="KW-0812">Transmembrane</keyword>
<dbReference type="PANTHER" id="PTHR21072:SF13">
    <property type="entry name" value="GPI TRANSAMIDASE COMPONENT PIG-S"/>
    <property type="match status" value="1"/>
</dbReference>
<keyword evidence="9" id="KW-0325">Glycoprotein</keyword>
<evidence type="ECO:0000256" key="2">
    <source>
        <dbReference type="ARBA" id="ARBA00004687"/>
    </source>
</evidence>
<comment type="similarity">
    <text evidence="3">Belongs to the PIGS family.</text>
</comment>
<dbReference type="Proteomes" id="UP001140074">
    <property type="component" value="Unassembled WGS sequence"/>
</dbReference>
<evidence type="ECO:0000256" key="1">
    <source>
        <dbReference type="ARBA" id="ARBA00004477"/>
    </source>
</evidence>
<comment type="caution">
    <text evidence="11">The sequence shown here is derived from an EMBL/GenBank/DDBJ whole genome shotgun (WGS) entry which is preliminary data.</text>
</comment>
<dbReference type="Pfam" id="PF10510">
    <property type="entry name" value="PIG-S"/>
    <property type="match status" value="1"/>
</dbReference>
<organism evidence="11 12">
    <name type="scientific">Coemansia aciculifera</name>
    <dbReference type="NCBI Taxonomy" id="417176"/>
    <lineage>
        <taxon>Eukaryota</taxon>
        <taxon>Fungi</taxon>
        <taxon>Fungi incertae sedis</taxon>
        <taxon>Zoopagomycota</taxon>
        <taxon>Kickxellomycotina</taxon>
        <taxon>Kickxellomycetes</taxon>
        <taxon>Kickxellales</taxon>
        <taxon>Kickxellaceae</taxon>
        <taxon>Coemansia</taxon>
    </lineage>
</organism>
<dbReference type="GO" id="GO:0016255">
    <property type="term" value="P:attachment of GPI anchor to protein"/>
    <property type="evidence" value="ECO:0007669"/>
    <property type="project" value="InterPro"/>
</dbReference>
<evidence type="ECO:0000313" key="12">
    <source>
        <dbReference type="Proteomes" id="UP001140074"/>
    </source>
</evidence>
<dbReference type="PANTHER" id="PTHR21072">
    <property type="entry name" value="GPI TRANSAMIDASE COMPONENT PIG-S"/>
    <property type="match status" value="1"/>
</dbReference>
<keyword evidence="12" id="KW-1185">Reference proteome</keyword>
<evidence type="ECO:0000256" key="6">
    <source>
        <dbReference type="ARBA" id="ARBA00022824"/>
    </source>
</evidence>
<accession>A0A9W8M1U0</accession>
<name>A0A9W8M1U0_9FUNG</name>